<reference evidence="1" key="1">
    <citation type="submission" date="2015-02" db="EMBL/GenBank/DDBJ databases">
        <authorList>
            <person name="Zhao X.J."/>
            <person name="Ma P."/>
        </authorList>
    </citation>
    <scope>NUCLEOTIDE SEQUENCE</scope>
    <source>
        <strain evidence="1">ECN49</strain>
        <plasmid evidence="1">pNDM-ECN49</plasmid>
    </source>
</reference>
<organism evidence="1">
    <name type="scientific">Enterobacter cloacae</name>
    <dbReference type="NCBI Taxonomy" id="550"/>
    <lineage>
        <taxon>Bacteria</taxon>
        <taxon>Pseudomonadati</taxon>
        <taxon>Pseudomonadota</taxon>
        <taxon>Gammaproteobacteria</taxon>
        <taxon>Enterobacterales</taxon>
        <taxon>Enterobacteriaceae</taxon>
        <taxon>Enterobacter</taxon>
        <taxon>Enterobacter cloacae complex</taxon>
    </lineage>
</organism>
<dbReference type="AlphaFoldDB" id="A0A0N7C3M6"/>
<proteinExistence type="predicted"/>
<evidence type="ECO:0000313" key="1">
    <source>
        <dbReference type="EMBL" id="AKJ21359.1"/>
    </source>
</evidence>
<name>A0A0N7C3M6_ENTCL</name>
<sequence>MNDTITTVPGFRWAARPALAEQDPPHLGGIDQKQHNCIQFRGERAPRWGPRLWRPPPAVCETVVGMDVNTPVIRPACRQARAAPMPIEPVQSSRR</sequence>
<dbReference type="EMBL" id="KP765744">
    <property type="protein sequence ID" value="AKJ21359.1"/>
    <property type="molecule type" value="Genomic_DNA"/>
</dbReference>
<keyword evidence="1" id="KW-0614">Plasmid</keyword>
<accession>A0A0N7C3M6</accession>
<geneLocation type="plasmid" evidence="1">
    <name>pNDM-ECN49</name>
</geneLocation>
<protein>
    <submittedName>
        <fullName evidence="1">Uncharacterized protein</fullName>
    </submittedName>
</protein>